<evidence type="ECO:0000313" key="1">
    <source>
        <dbReference type="EMBL" id="APC01346.1"/>
    </source>
</evidence>
<protein>
    <submittedName>
        <fullName evidence="1">Uncharacterized protein</fullName>
    </submittedName>
</protein>
<sequence>MMRHAATETQIDAYHAHVSTGGAKYQRGRLLEHFYAYGGNWSIGELAKALGMDKSTVSARINELLKSGDLIDLPKRRDLISGVLIRPVALPKVQMELI</sequence>
<gene>
    <name evidence="1" type="ORF">AOC25_06830</name>
</gene>
<organism evidence="1 2">
    <name type="scientific">Polynucleobacter asymbioticus</name>
    <dbReference type="NCBI Taxonomy" id="576611"/>
    <lineage>
        <taxon>Bacteria</taxon>
        <taxon>Pseudomonadati</taxon>
        <taxon>Pseudomonadota</taxon>
        <taxon>Betaproteobacteria</taxon>
        <taxon>Burkholderiales</taxon>
        <taxon>Burkholderiaceae</taxon>
        <taxon>Polynucleobacter</taxon>
    </lineage>
</organism>
<accession>A0AAC9NHV6</accession>
<dbReference type="Proteomes" id="UP000182060">
    <property type="component" value="Chromosome"/>
</dbReference>
<dbReference type="Pfam" id="PF12840">
    <property type="entry name" value="HTH_20"/>
    <property type="match status" value="1"/>
</dbReference>
<dbReference type="Gene3D" id="1.10.10.10">
    <property type="entry name" value="Winged helix-like DNA-binding domain superfamily/Winged helix DNA-binding domain"/>
    <property type="match status" value="1"/>
</dbReference>
<dbReference type="RefSeq" id="WP_081358891.1">
    <property type="nucleotide sequence ID" value="NZ_CP015017.1"/>
</dbReference>
<evidence type="ECO:0000313" key="2">
    <source>
        <dbReference type="Proteomes" id="UP000182060"/>
    </source>
</evidence>
<dbReference type="SUPFAM" id="SSF46785">
    <property type="entry name" value="Winged helix' DNA-binding domain"/>
    <property type="match status" value="1"/>
</dbReference>
<dbReference type="AlphaFoldDB" id="A0AAC9NHV6"/>
<dbReference type="EMBL" id="CP015017">
    <property type="protein sequence ID" value="APC01346.1"/>
    <property type="molecule type" value="Genomic_DNA"/>
</dbReference>
<name>A0AAC9NHV6_9BURK</name>
<reference evidence="1" key="1">
    <citation type="journal article" date="2017" name="Appl. Environ. Microbiol.">
        <title>Microdiversification of a pelagic Polynucleobacter species is mainly driven by acquisition of genomic islands from a partially interspecific gene pool.</title>
        <authorList>
            <person name="Hoetzinger M."/>
            <person name="Hahn M.W."/>
            <person name="Jezberova J."/>
            <person name="Schmidt J."/>
            <person name="Koll U."/>
        </authorList>
    </citation>
    <scope>NUCLEOTIDE SEQUENCE</scope>
    <source>
        <strain evidence="1">MWH-RechtKol4</strain>
    </source>
</reference>
<dbReference type="InterPro" id="IPR036388">
    <property type="entry name" value="WH-like_DNA-bd_sf"/>
</dbReference>
<proteinExistence type="predicted"/>
<dbReference type="InterPro" id="IPR036390">
    <property type="entry name" value="WH_DNA-bd_sf"/>
</dbReference>